<evidence type="ECO:0000313" key="3">
    <source>
        <dbReference type="Proteomes" id="UP001162640"/>
    </source>
</evidence>
<dbReference type="AlphaFoldDB" id="A0A9W7E454"/>
<feature type="region of interest" description="Disordered" evidence="1">
    <location>
        <begin position="1"/>
        <end position="25"/>
    </location>
</feature>
<evidence type="ECO:0000313" key="2">
    <source>
        <dbReference type="EMBL" id="GMH67474.1"/>
    </source>
</evidence>
<dbReference type="EMBL" id="BLQM01000131">
    <property type="protein sequence ID" value="GMH67474.1"/>
    <property type="molecule type" value="Genomic_DNA"/>
</dbReference>
<comment type="caution">
    <text evidence="2">The sequence shown here is derived from an EMBL/GenBank/DDBJ whole genome shotgun (WGS) entry which is preliminary data.</text>
</comment>
<sequence>MSTSIPLLSASASSTLPPKKEHNASNLLSSDLETAWYSKNLEPGSKHRLEIKWSGSKTLVAVGLMFQGGFAGSSGTLSYLHSSTPLSTLSPPNVDYEDYEEIDSMDDFEDSNSMQIVGVEGSGAGEGVIIELEGSTDFYGRVICYRIICWEA</sequence>
<reference evidence="3" key="1">
    <citation type="journal article" date="2023" name="Commun. Biol.">
        <title>Genome analysis of Parmales, the sister group of diatoms, reveals the evolutionary specialization of diatoms from phago-mixotrophs to photoautotrophs.</title>
        <authorList>
            <person name="Ban H."/>
            <person name="Sato S."/>
            <person name="Yoshikawa S."/>
            <person name="Yamada K."/>
            <person name="Nakamura Y."/>
            <person name="Ichinomiya M."/>
            <person name="Sato N."/>
            <person name="Blanc-Mathieu R."/>
            <person name="Endo H."/>
            <person name="Kuwata A."/>
            <person name="Ogata H."/>
        </authorList>
    </citation>
    <scope>NUCLEOTIDE SEQUENCE [LARGE SCALE GENOMIC DNA]</scope>
</reference>
<protein>
    <submittedName>
        <fullName evidence="2">Uncharacterized protein</fullName>
    </submittedName>
</protein>
<accession>A0A9W7E454</accession>
<proteinExistence type="predicted"/>
<name>A0A9W7E454_9STRA</name>
<gene>
    <name evidence="2" type="ORF">TL16_g04687</name>
</gene>
<organism evidence="2 3">
    <name type="scientific">Triparma laevis f. inornata</name>
    <dbReference type="NCBI Taxonomy" id="1714386"/>
    <lineage>
        <taxon>Eukaryota</taxon>
        <taxon>Sar</taxon>
        <taxon>Stramenopiles</taxon>
        <taxon>Ochrophyta</taxon>
        <taxon>Bolidophyceae</taxon>
        <taxon>Parmales</taxon>
        <taxon>Triparmaceae</taxon>
        <taxon>Triparma</taxon>
    </lineage>
</organism>
<dbReference type="Proteomes" id="UP001162640">
    <property type="component" value="Unassembled WGS sequence"/>
</dbReference>
<evidence type="ECO:0000256" key="1">
    <source>
        <dbReference type="SAM" id="MobiDB-lite"/>
    </source>
</evidence>
<feature type="compositionally biased region" description="Low complexity" evidence="1">
    <location>
        <begin position="1"/>
        <end position="17"/>
    </location>
</feature>